<accession>A0A3G2R4C9</accession>
<keyword evidence="1" id="KW-0472">Membrane</keyword>
<feature type="transmembrane region" description="Helical" evidence="1">
    <location>
        <begin position="134"/>
        <end position="152"/>
    </location>
</feature>
<keyword evidence="1" id="KW-1133">Transmembrane helix</keyword>
<dbReference type="KEGG" id="bacg:D2962_06840"/>
<evidence type="ECO:0000313" key="3">
    <source>
        <dbReference type="Proteomes" id="UP000280960"/>
    </source>
</evidence>
<organism evidence="2 3">
    <name type="scientific">Biomaibacter acetigenes</name>
    <dbReference type="NCBI Taxonomy" id="2316383"/>
    <lineage>
        <taxon>Bacteria</taxon>
        <taxon>Bacillati</taxon>
        <taxon>Bacillota</taxon>
        <taxon>Clostridia</taxon>
        <taxon>Thermosediminibacterales</taxon>
        <taxon>Tepidanaerobacteraceae</taxon>
        <taxon>Biomaibacter</taxon>
    </lineage>
</organism>
<dbReference type="Proteomes" id="UP000280960">
    <property type="component" value="Chromosome"/>
</dbReference>
<gene>
    <name evidence="2" type="ORF">D2962_06840</name>
</gene>
<name>A0A3G2R4C9_9FIRM</name>
<proteinExistence type="predicted"/>
<keyword evidence="3" id="KW-1185">Reference proteome</keyword>
<protein>
    <recommendedName>
        <fullName evidence="4">YIEGIA protein</fullName>
    </recommendedName>
</protein>
<dbReference type="EMBL" id="CP033169">
    <property type="protein sequence ID" value="AYO30374.1"/>
    <property type="molecule type" value="Genomic_DNA"/>
</dbReference>
<reference evidence="2 3" key="1">
    <citation type="submission" date="2018-10" db="EMBL/GenBank/DDBJ databases">
        <authorList>
            <person name="Zhang X."/>
        </authorList>
    </citation>
    <scope>NUCLEOTIDE SEQUENCE [LARGE SCALE GENOMIC DNA]</scope>
    <source>
        <strain evidence="2 3">SK-G1</strain>
    </source>
</reference>
<feature type="transmembrane region" description="Helical" evidence="1">
    <location>
        <begin position="37"/>
        <end position="59"/>
    </location>
</feature>
<evidence type="ECO:0000313" key="2">
    <source>
        <dbReference type="EMBL" id="AYO30374.1"/>
    </source>
</evidence>
<keyword evidence="1" id="KW-0812">Transmembrane</keyword>
<evidence type="ECO:0008006" key="4">
    <source>
        <dbReference type="Google" id="ProtNLM"/>
    </source>
</evidence>
<dbReference type="InterPro" id="IPR025918">
    <property type="entry name" value="YIEGIA"/>
</dbReference>
<dbReference type="AlphaFoldDB" id="A0A3G2R4C9"/>
<evidence type="ECO:0000256" key="1">
    <source>
        <dbReference type="SAM" id="Phobius"/>
    </source>
</evidence>
<dbReference type="RefSeq" id="WP_122014567.1">
    <property type="nucleotide sequence ID" value="NZ_CP033169.1"/>
</dbReference>
<feature type="transmembrane region" description="Helical" evidence="1">
    <location>
        <begin position="6"/>
        <end position="25"/>
    </location>
</feature>
<sequence>MSKYLAVVAVGVVMGVLARLYMLRVDYRQYPSYPQGYLIHLSLGLIAAFLGAVAVPALIAREYTAVTFLALAAQQFRDIREMERKSLENIEDTELVPRGSAYIEDIAKAFESRNYLAILTSLFTSLVLQFSNNIPAAILAGMVIILVLSLMARRKKIRDIAVVRPAKINFENSLLCVENIIVMNVGYPDSRKIIEEKGLAVMIEPKNDNARATLSNVGQRQAIVHDVASLLGVKRDVTDVDFMPLARIDLDTGRVGLIIVPMERDMESLVEAVKRVPVLESSRRKPLESFAGKQAAD</sequence>
<dbReference type="Pfam" id="PF14045">
    <property type="entry name" value="YIEGIA"/>
    <property type="match status" value="1"/>
</dbReference>